<gene>
    <name evidence="2" type="ORF">MNOR_LOCUS17587</name>
</gene>
<organism evidence="2 3">
    <name type="scientific">Meganyctiphanes norvegica</name>
    <name type="common">Northern krill</name>
    <name type="synonym">Thysanopoda norvegica</name>
    <dbReference type="NCBI Taxonomy" id="48144"/>
    <lineage>
        <taxon>Eukaryota</taxon>
        <taxon>Metazoa</taxon>
        <taxon>Ecdysozoa</taxon>
        <taxon>Arthropoda</taxon>
        <taxon>Crustacea</taxon>
        <taxon>Multicrustacea</taxon>
        <taxon>Malacostraca</taxon>
        <taxon>Eumalacostraca</taxon>
        <taxon>Eucarida</taxon>
        <taxon>Euphausiacea</taxon>
        <taxon>Euphausiidae</taxon>
        <taxon>Meganyctiphanes</taxon>
    </lineage>
</organism>
<keyword evidence="3" id="KW-1185">Reference proteome</keyword>
<dbReference type="EMBL" id="CAXKWB010012161">
    <property type="protein sequence ID" value="CAL4103540.1"/>
    <property type="molecule type" value="Genomic_DNA"/>
</dbReference>
<reference evidence="2 3" key="1">
    <citation type="submission" date="2024-05" db="EMBL/GenBank/DDBJ databases">
        <authorList>
            <person name="Wallberg A."/>
        </authorList>
    </citation>
    <scope>NUCLEOTIDE SEQUENCE [LARGE SCALE GENOMIC DNA]</scope>
</reference>
<feature type="compositionally biased region" description="Low complexity" evidence="1">
    <location>
        <begin position="1"/>
        <end position="16"/>
    </location>
</feature>
<dbReference type="Proteomes" id="UP001497623">
    <property type="component" value="Unassembled WGS sequence"/>
</dbReference>
<evidence type="ECO:0000313" key="3">
    <source>
        <dbReference type="Proteomes" id="UP001497623"/>
    </source>
</evidence>
<name>A0AAV2QVW1_MEGNR</name>
<proteinExistence type="predicted"/>
<comment type="caution">
    <text evidence="2">The sequence shown here is derived from an EMBL/GenBank/DDBJ whole genome shotgun (WGS) entry which is preliminary data.</text>
</comment>
<evidence type="ECO:0000313" key="2">
    <source>
        <dbReference type="EMBL" id="CAL4103540.1"/>
    </source>
</evidence>
<evidence type="ECO:0000256" key="1">
    <source>
        <dbReference type="SAM" id="MobiDB-lite"/>
    </source>
</evidence>
<protein>
    <submittedName>
        <fullName evidence="2">Uncharacterized protein</fullName>
    </submittedName>
</protein>
<accession>A0AAV2QVW1</accession>
<sequence length="108" mass="12001">MPSVDSSTSTTMTNSNDIRCSETDSSIEDTSMSKHDSPKLSSGFVRCSLGPGGTSQSTWNRRELREESARLEVRNIHLRDILNELKAKKERIEVLMPGFIADTQGPIM</sequence>
<dbReference type="AlphaFoldDB" id="A0AAV2QVW1"/>
<feature type="region of interest" description="Disordered" evidence="1">
    <location>
        <begin position="1"/>
        <end position="62"/>
    </location>
</feature>